<proteinExistence type="predicted"/>
<evidence type="ECO:0000313" key="2">
    <source>
        <dbReference type="EMBL" id="MFC4852655.1"/>
    </source>
</evidence>
<reference evidence="3" key="1">
    <citation type="journal article" date="2019" name="Int. J. Syst. Evol. Microbiol.">
        <title>The Global Catalogue of Microorganisms (GCM) 10K type strain sequencing project: providing services to taxonomists for standard genome sequencing and annotation.</title>
        <authorList>
            <consortium name="The Broad Institute Genomics Platform"/>
            <consortium name="The Broad Institute Genome Sequencing Center for Infectious Disease"/>
            <person name="Wu L."/>
            <person name="Ma J."/>
        </authorList>
    </citation>
    <scope>NUCLEOTIDE SEQUENCE [LARGE SCALE GENOMIC DNA]</scope>
    <source>
        <strain evidence="3">ZS-22-S1</strain>
    </source>
</reference>
<gene>
    <name evidence="2" type="ORF">ACFPCV_04000</name>
</gene>
<comment type="caution">
    <text evidence="2">The sequence shown here is derived from an EMBL/GenBank/DDBJ whole genome shotgun (WGS) entry which is preliminary data.</text>
</comment>
<evidence type="ECO:0000256" key="1">
    <source>
        <dbReference type="SAM" id="Phobius"/>
    </source>
</evidence>
<sequence length="181" mass="18805">MTRPELSPSVQVPVVVGTAGARGARLVKRLLTAGYGTAAVGGFAAVLMPWGMTWPWLAALCSTVLVAAFIAGLRDDLRSVGVVRLAVAPARGLYLRGPWATRLHDASEVVAVQVWCDCGGGARRSVAPHRDGMEVLLSGGRSVRIESSTAFAADVAVTLGELLAQDGIKVVDWGEVGALDS</sequence>
<evidence type="ECO:0000313" key="3">
    <source>
        <dbReference type="Proteomes" id="UP001595859"/>
    </source>
</evidence>
<feature type="transmembrane region" description="Helical" evidence="1">
    <location>
        <begin position="30"/>
        <end position="48"/>
    </location>
</feature>
<keyword evidence="1" id="KW-0812">Transmembrane</keyword>
<protein>
    <submittedName>
        <fullName evidence="2">Uncharacterized protein</fullName>
    </submittedName>
</protein>
<keyword evidence="1" id="KW-1133">Transmembrane helix</keyword>
<name>A0ABV9RWA5_9PSEU</name>
<keyword evidence="1" id="KW-0472">Membrane</keyword>
<dbReference type="RefSeq" id="WP_378054561.1">
    <property type="nucleotide sequence ID" value="NZ_JBHSIS010000002.1"/>
</dbReference>
<organism evidence="2 3">
    <name type="scientific">Actinophytocola glycyrrhizae</name>
    <dbReference type="NCBI Taxonomy" id="2044873"/>
    <lineage>
        <taxon>Bacteria</taxon>
        <taxon>Bacillati</taxon>
        <taxon>Actinomycetota</taxon>
        <taxon>Actinomycetes</taxon>
        <taxon>Pseudonocardiales</taxon>
        <taxon>Pseudonocardiaceae</taxon>
    </lineage>
</organism>
<dbReference type="EMBL" id="JBHSIS010000002">
    <property type="protein sequence ID" value="MFC4852655.1"/>
    <property type="molecule type" value="Genomic_DNA"/>
</dbReference>
<feature type="transmembrane region" description="Helical" evidence="1">
    <location>
        <begin position="54"/>
        <end position="73"/>
    </location>
</feature>
<accession>A0ABV9RWA5</accession>
<dbReference type="Proteomes" id="UP001595859">
    <property type="component" value="Unassembled WGS sequence"/>
</dbReference>
<keyword evidence="3" id="KW-1185">Reference proteome</keyword>